<evidence type="ECO:0000313" key="3">
    <source>
        <dbReference type="Proteomes" id="UP000827092"/>
    </source>
</evidence>
<dbReference type="Proteomes" id="UP000827092">
    <property type="component" value="Unassembled WGS sequence"/>
</dbReference>
<gene>
    <name evidence="2" type="ORF">JTE90_008555</name>
</gene>
<keyword evidence="3" id="KW-1185">Reference proteome</keyword>
<feature type="compositionally biased region" description="Basic residues" evidence="1">
    <location>
        <begin position="38"/>
        <end position="56"/>
    </location>
</feature>
<comment type="caution">
    <text evidence="2">The sequence shown here is derived from an EMBL/GenBank/DDBJ whole genome shotgun (WGS) entry which is preliminary data.</text>
</comment>
<evidence type="ECO:0000256" key="1">
    <source>
        <dbReference type="SAM" id="MobiDB-lite"/>
    </source>
</evidence>
<feature type="non-terminal residue" evidence="2">
    <location>
        <position position="1"/>
    </location>
</feature>
<dbReference type="EMBL" id="JAFNEN010000884">
    <property type="protein sequence ID" value="KAG8176423.1"/>
    <property type="molecule type" value="Genomic_DNA"/>
</dbReference>
<protein>
    <submittedName>
        <fullName evidence="2">Uncharacterized protein</fullName>
    </submittedName>
</protein>
<reference evidence="2 3" key="1">
    <citation type="journal article" date="2022" name="Nat. Ecol. Evol.">
        <title>A masculinizing supergene underlies an exaggerated male reproductive morph in a spider.</title>
        <authorList>
            <person name="Hendrickx F."/>
            <person name="De Corte Z."/>
            <person name="Sonet G."/>
            <person name="Van Belleghem S.M."/>
            <person name="Kostlbacher S."/>
            <person name="Vangestel C."/>
        </authorList>
    </citation>
    <scope>NUCLEOTIDE SEQUENCE [LARGE SCALE GENOMIC DNA]</scope>
    <source>
        <strain evidence="2">W744_W776</strain>
    </source>
</reference>
<sequence>NRFVEVIPWLISGRLYSPEPRGQGPAERTVFGGSARDHNRRAPRQGHARPLRRGRVYCHRRRQLPIPHW</sequence>
<proteinExistence type="predicted"/>
<accession>A0AAV6TX61</accession>
<dbReference type="AlphaFoldDB" id="A0AAV6TX61"/>
<organism evidence="2 3">
    <name type="scientific">Oedothorax gibbosus</name>
    <dbReference type="NCBI Taxonomy" id="931172"/>
    <lineage>
        <taxon>Eukaryota</taxon>
        <taxon>Metazoa</taxon>
        <taxon>Ecdysozoa</taxon>
        <taxon>Arthropoda</taxon>
        <taxon>Chelicerata</taxon>
        <taxon>Arachnida</taxon>
        <taxon>Araneae</taxon>
        <taxon>Araneomorphae</taxon>
        <taxon>Entelegynae</taxon>
        <taxon>Araneoidea</taxon>
        <taxon>Linyphiidae</taxon>
        <taxon>Erigoninae</taxon>
        <taxon>Oedothorax</taxon>
    </lineage>
</organism>
<name>A0AAV6TX61_9ARAC</name>
<feature type="region of interest" description="Disordered" evidence="1">
    <location>
        <begin position="17"/>
        <end position="56"/>
    </location>
</feature>
<evidence type="ECO:0000313" key="2">
    <source>
        <dbReference type="EMBL" id="KAG8176423.1"/>
    </source>
</evidence>